<dbReference type="EMBL" id="UYSU01035529">
    <property type="protein sequence ID" value="VDL96283.1"/>
    <property type="molecule type" value="Genomic_DNA"/>
</dbReference>
<proteinExistence type="predicted"/>
<evidence type="ECO:0000313" key="2">
    <source>
        <dbReference type="EMBL" id="VDL96283.1"/>
    </source>
</evidence>
<dbReference type="OrthoDB" id="10062389at2759"/>
<accession>A0A3P7CWK2</accession>
<dbReference type="AlphaFoldDB" id="A0A3P7CWK2"/>
<keyword evidence="3" id="KW-1185">Reference proteome</keyword>
<name>A0A3P7CWK2_SCHSO</name>
<organism evidence="2 3">
    <name type="scientific">Schistocephalus solidus</name>
    <name type="common">Tapeworm</name>
    <dbReference type="NCBI Taxonomy" id="70667"/>
    <lineage>
        <taxon>Eukaryota</taxon>
        <taxon>Metazoa</taxon>
        <taxon>Spiralia</taxon>
        <taxon>Lophotrochozoa</taxon>
        <taxon>Platyhelminthes</taxon>
        <taxon>Cestoda</taxon>
        <taxon>Eucestoda</taxon>
        <taxon>Diphyllobothriidea</taxon>
        <taxon>Diphyllobothriidae</taxon>
        <taxon>Schistocephalus</taxon>
    </lineage>
</organism>
<gene>
    <name evidence="2" type="ORF">SSLN_LOCUS9898</name>
</gene>
<dbReference type="InterPro" id="IPR000477">
    <property type="entry name" value="RT_dom"/>
</dbReference>
<sequence>MKLNGTKSPGPDVIPAKLLKELAVELAEPLCLHFQASLAAGYLPPNWKTAWIFPIHKSGNRASANNYKLKAFDSVPHQRLLYKLNHIWVRGKLLKKIEHILIGRSQRVRLDDQQSVEVVVENGVPKGIVFGPILFLMYIYYCVTGLDCDIAMFADDIKLWKVIHNEADKANLQENLHRLVEWSHTWLLPFNILQLDRTSSGH</sequence>
<dbReference type="STRING" id="70667.A0A3P7CWK2"/>
<dbReference type="Proteomes" id="UP000275846">
    <property type="component" value="Unassembled WGS sequence"/>
</dbReference>
<protein>
    <recommendedName>
        <fullName evidence="1">Reverse transcriptase domain-containing protein</fullName>
    </recommendedName>
</protein>
<dbReference type="Pfam" id="PF00078">
    <property type="entry name" value="RVT_1"/>
    <property type="match status" value="1"/>
</dbReference>
<feature type="domain" description="Reverse transcriptase" evidence="1">
    <location>
        <begin position="70"/>
        <end position="189"/>
    </location>
</feature>
<dbReference type="PANTHER" id="PTHR33332">
    <property type="entry name" value="REVERSE TRANSCRIPTASE DOMAIN-CONTAINING PROTEIN"/>
    <property type="match status" value="1"/>
</dbReference>
<reference evidence="2 3" key="1">
    <citation type="submission" date="2018-11" db="EMBL/GenBank/DDBJ databases">
        <authorList>
            <consortium name="Pathogen Informatics"/>
        </authorList>
    </citation>
    <scope>NUCLEOTIDE SEQUENCE [LARGE SCALE GENOMIC DNA]</scope>
    <source>
        <strain evidence="2 3">NST_G2</strain>
    </source>
</reference>
<evidence type="ECO:0000313" key="3">
    <source>
        <dbReference type="Proteomes" id="UP000275846"/>
    </source>
</evidence>
<evidence type="ECO:0000259" key="1">
    <source>
        <dbReference type="Pfam" id="PF00078"/>
    </source>
</evidence>